<dbReference type="EMBL" id="CAAALY010284001">
    <property type="protein sequence ID" value="VEL43681.1"/>
    <property type="molecule type" value="Genomic_DNA"/>
</dbReference>
<comment type="caution">
    <text evidence="2">The sequence shown here is derived from an EMBL/GenBank/DDBJ whole genome shotgun (WGS) entry which is preliminary data.</text>
</comment>
<dbReference type="Proteomes" id="UP000784294">
    <property type="component" value="Unassembled WGS sequence"/>
</dbReference>
<dbReference type="AlphaFoldDB" id="A0A448XS69"/>
<name>A0A448XS69_9PLAT</name>
<sequence length="157" mass="16814">MAKPSINQFADSSPLTGAQQLFTIPISDCNDSEESASHHNLIRMSESDIEGKQQQTAEFCTTSAEPQAIENSSMKVSDNTEVAESMIVMALSTCDTSAMMPAVPNLAGQSTVSELIQTSIQQSVVEEEEIGAKPSTTPLQVPSFHNETPHARQLTGT</sequence>
<keyword evidence="3" id="KW-1185">Reference proteome</keyword>
<accession>A0A448XS69</accession>
<reference evidence="2" key="1">
    <citation type="submission" date="2018-11" db="EMBL/GenBank/DDBJ databases">
        <authorList>
            <consortium name="Pathogen Informatics"/>
        </authorList>
    </citation>
    <scope>NUCLEOTIDE SEQUENCE</scope>
</reference>
<proteinExistence type="predicted"/>
<organism evidence="2 3">
    <name type="scientific">Protopolystoma xenopodis</name>
    <dbReference type="NCBI Taxonomy" id="117903"/>
    <lineage>
        <taxon>Eukaryota</taxon>
        <taxon>Metazoa</taxon>
        <taxon>Spiralia</taxon>
        <taxon>Lophotrochozoa</taxon>
        <taxon>Platyhelminthes</taxon>
        <taxon>Monogenea</taxon>
        <taxon>Polyopisthocotylea</taxon>
        <taxon>Polystomatidea</taxon>
        <taxon>Polystomatidae</taxon>
        <taxon>Protopolystoma</taxon>
    </lineage>
</organism>
<evidence type="ECO:0000313" key="2">
    <source>
        <dbReference type="EMBL" id="VEL43681.1"/>
    </source>
</evidence>
<gene>
    <name evidence="2" type="ORF">PXEA_LOCUS37121</name>
</gene>
<protein>
    <submittedName>
        <fullName evidence="2">Uncharacterized protein</fullName>
    </submittedName>
</protein>
<feature type="compositionally biased region" description="Polar residues" evidence="1">
    <location>
        <begin position="134"/>
        <end position="146"/>
    </location>
</feature>
<evidence type="ECO:0000256" key="1">
    <source>
        <dbReference type="SAM" id="MobiDB-lite"/>
    </source>
</evidence>
<evidence type="ECO:0000313" key="3">
    <source>
        <dbReference type="Proteomes" id="UP000784294"/>
    </source>
</evidence>
<feature type="region of interest" description="Disordered" evidence="1">
    <location>
        <begin position="128"/>
        <end position="157"/>
    </location>
</feature>